<dbReference type="InterPro" id="IPR000713">
    <property type="entry name" value="Mur_ligase_N"/>
</dbReference>
<dbReference type="GO" id="GO:0009252">
    <property type="term" value="P:peptidoglycan biosynthetic process"/>
    <property type="evidence" value="ECO:0007669"/>
    <property type="project" value="UniProtKB-UniRule"/>
</dbReference>
<dbReference type="InterPro" id="IPR036565">
    <property type="entry name" value="Mur-like_cat_sf"/>
</dbReference>
<dbReference type="SUPFAM" id="SSF53623">
    <property type="entry name" value="MurD-like peptide ligases, catalytic domain"/>
    <property type="match status" value="1"/>
</dbReference>
<evidence type="ECO:0000256" key="10">
    <source>
        <dbReference type="HAMAP-Rule" id="MF_02019"/>
    </source>
</evidence>
<evidence type="ECO:0000256" key="6">
    <source>
        <dbReference type="ARBA" id="ARBA00022960"/>
    </source>
</evidence>
<comment type="function">
    <text evidence="10 11">Involved in cell wall formation. Catalyzes the final step in the synthesis of UDP-N-acetylmuramoyl-pentapeptide, the precursor of murein.</text>
</comment>
<dbReference type="Proteomes" id="UP000662259">
    <property type="component" value="Unassembled WGS sequence"/>
</dbReference>
<keyword evidence="4 10" id="KW-0547">Nucleotide-binding</keyword>
<keyword evidence="3 10" id="KW-0132">Cell division</keyword>
<dbReference type="PANTHER" id="PTHR43024">
    <property type="entry name" value="UDP-N-ACETYLMURAMOYL-TRIPEPTIDE--D-ALANYL-D-ALANINE LIGASE"/>
    <property type="match status" value="1"/>
</dbReference>
<dbReference type="PANTHER" id="PTHR43024:SF1">
    <property type="entry name" value="UDP-N-ACETYLMURAMOYL-TRIPEPTIDE--D-ALANYL-D-ALANINE LIGASE"/>
    <property type="match status" value="1"/>
</dbReference>
<dbReference type="InterPro" id="IPR036615">
    <property type="entry name" value="Mur_ligase_C_dom_sf"/>
</dbReference>
<dbReference type="AlphaFoldDB" id="A0A8I2GUM4"/>
<organism evidence="15 16">
    <name type="scientific">Rhizobium leguminosarum bv. viciae</name>
    <dbReference type="NCBI Taxonomy" id="387"/>
    <lineage>
        <taxon>Bacteria</taxon>
        <taxon>Pseudomonadati</taxon>
        <taxon>Pseudomonadota</taxon>
        <taxon>Alphaproteobacteria</taxon>
        <taxon>Hyphomicrobiales</taxon>
        <taxon>Rhizobiaceae</taxon>
        <taxon>Rhizobium/Agrobacterium group</taxon>
        <taxon>Rhizobium</taxon>
    </lineage>
</organism>
<feature type="binding site" evidence="10">
    <location>
        <begin position="114"/>
        <end position="120"/>
    </location>
    <ligand>
        <name>ATP</name>
        <dbReference type="ChEBI" id="CHEBI:30616"/>
    </ligand>
</feature>
<name>A0A8I2GUM4_RHILV</name>
<dbReference type="EC" id="6.3.2.10" evidence="10 11"/>
<keyword evidence="9 10" id="KW-0961">Cell wall biogenesis/degradation</keyword>
<sequence>MSWLWTTEDMIAAMAGRPFGTLPEGITGISIDSRSIAPGEAFFAIKGDRVDGHDYASMAMANGASLLVVSEARLPAMGRLTVPMIVVEDVLAALGRLGLASRERSRAQIIAVTGSVGKTTTKEMLRHVLSPSGKVHASVASFNNHWGVPLTLARMPEDTDYGVFEVGMNHPGEIRPLVTMIRPDIAIITTIAPAHLGNFKNIKEIAAAKAEIFEGLEPGGHVVLNRDNDQFNFLDRTAQSLGIEDIHSFGQHAKAEFRLAEFNGSDENSTLWLTIGGETLEVALGAPGRHIAENALAALGVVRIVGADMQKAIEALATLRPEKGRGKRHRLVIGGGSFTLIDESYNANPASMRAAIALLAASEPTGRGRRIAVLGDMLEMGDYAQKVHTDLAVPLLAAGIEHVWLAGAEMAALKESLPESVHVEYRENTDELTDYVLNSVAPGDVLMVKSSLGIAFGKIVAALLDKFPPFADTQREF</sequence>
<dbReference type="Pfam" id="PF02875">
    <property type="entry name" value="Mur_ligase_C"/>
    <property type="match status" value="1"/>
</dbReference>
<dbReference type="Gene3D" id="3.40.1390.10">
    <property type="entry name" value="MurE/MurF, N-terminal domain"/>
    <property type="match status" value="1"/>
</dbReference>
<feature type="domain" description="Mur ligase N-terminal catalytic" evidence="12">
    <location>
        <begin position="26"/>
        <end position="98"/>
    </location>
</feature>
<dbReference type="NCBIfam" id="TIGR01143">
    <property type="entry name" value="murF"/>
    <property type="match status" value="1"/>
</dbReference>
<dbReference type="GO" id="GO:0071555">
    <property type="term" value="P:cell wall organization"/>
    <property type="evidence" value="ECO:0007669"/>
    <property type="project" value="UniProtKB-KW"/>
</dbReference>
<dbReference type="RefSeq" id="WP_017961304.1">
    <property type="nucleotide sequence ID" value="NZ_SJMF01000024.1"/>
</dbReference>
<keyword evidence="8 10" id="KW-0131">Cell cycle</keyword>
<dbReference type="GO" id="GO:0008360">
    <property type="term" value="P:regulation of cell shape"/>
    <property type="evidence" value="ECO:0007669"/>
    <property type="project" value="UniProtKB-KW"/>
</dbReference>
<evidence type="ECO:0000256" key="4">
    <source>
        <dbReference type="ARBA" id="ARBA00022741"/>
    </source>
</evidence>
<dbReference type="HAMAP" id="MF_02019">
    <property type="entry name" value="MurF"/>
    <property type="match status" value="1"/>
</dbReference>
<reference evidence="15" key="1">
    <citation type="submission" date="2019-10" db="EMBL/GenBank/DDBJ databases">
        <title>Rhizobium leguminosarum symbiovar viciae collection.</title>
        <authorList>
            <person name="Boivin S."/>
            <person name="Lepetit M."/>
        </authorList>
    </citation>
    <scope>NUCLEOTIDE SEQUENCE</scope>
    <source>
        <strain evidence="15">L143</strain>
    </source>
</reference>
<dbReference type="GO" id="GO:0005524">
    <property type="term" value="F:ATP binding"/>
    <property type="evidence" value="ECO:0007669"/>
    <property type="project" value="UniProtKB-UniRule"/>
</dbReference>
<comment type="caution">
    <text evidence="15">The sequence shown here is derived from an EMBL/GenBank/DDBJ whole genome shotgun (WGS) entry which is preliminary data.</text>
</comment>
<proteinExistence type="inferred from homology"/>
<dbReference type="Gene3D" id="3.90.190.20">
    <property type="entry name" value="Mur ligase, C-terminal domain"/>
    <property type="match status" value="1"/>
</dbReference>
<gene>
    <name evidence="10" type="primary">murF</name>
    <name evidence="15" type="ORF">GFL91_32545</name>
</gene>
<dbReference type="InterPro" id="IPR005863">
    <property type="entry name" value="UDP-N-AcMur_synth"/>
</dbReference>
<dbReference type="InterPro" id="IPR035911">
    <property type="entry name" value="MurE/MurF_N"/>
</dbReference>
<keyword evidence="2 10" id="KW-0436">Ligase</keyword>
<dbReference type="GO" id="GO:0051301">
    <property type="term" value="P:cell division"/>
    <property type="evidence" value="ECO:0007669"/>
    <property type="project" value="UniProtKB-KW"/>
</dbReference>
<keyword evidence="6 10" id="KW-0133">Cell shape</keyword>
<protein>
    <recommendedName>
        <fullName evidence="10 11">UDP-N-acetylmuramoyl-tripeptide--D-alanyl-D-alanine ligase</fullName>
        <ecNumber evidence="10 11">6.3.2.10</ecNumber>
    </recommendedName>
    <alternativeName>
        <fullName evidence="10">D-alanyl-D-alanine-adding enzyme</fullName>
    </alternativeName>
</protein>
<comment type="pathway">
    <text evidence="10 11">Cell wall biogenesis; peptidoglycan biosynthesis.</text>
</comment>
<evidence type="ECO:0000259" key="14">
    <source>
        <dbReference type="Pfam" id="PF08245"/>
    </source>
</evidence>
<dbReference type="Pfam" id="PF08245">
    <property type="entry name" value="Mur_ligase_M"/>
    <property type="match status" value="1"/>
</dbReference>
<evidence type="ECO:0000256" key="1">
    <source>
        <dbReference type="ARBA" id="ARBA00022490"/>
    </source>
</evidence>
<evidence type="ECO:0000256" key="11">
    <source>
        <dbReference type="RuleBase" id="RU004136"/>
    </source>
</evidence>
<keyword evidence="1 10" id="KW-0963">Cytoplasm</keyword>
<comment type="subcellular location">
    <subcellularLocation>
        <location evidence="10 11">Cytoplasm</location>
    </subcellularLocation>
</comment>
<comment type="catalytic activity">
    <reaction evidence="10 11">
        <text>D-alanyl-D-alanine + UDP-N-acetyl-alpha-D-muramoyl-L-alanyl-gamma-D-glutamyl-meso-2,6-diaminopimelate + ATP = UDP-N-acetyl-alpha-D-muramoyl-L-alanyl-gamma-D-glutamyl-meso-2,6-diaminopimeloyl-D-alanyl-D-alanine + ADP + phosphate + H(+)</text>
        <dbReference type="Rhea" id="RHEA:28374"/>
        <dbReference type="ChEBI" id="CHEBI:15378"/>
        <dbReference type="ChEBI" id="CHEBI:30616"/>
        <dbReference type="ChEBI" id="CHEBI:43474"/>
        <dbReference type="ChEBI" id="CHEBI:57822"/>
        <dbReference type="ChEBI" id="CHEBI:61386"/>
        <dbReference type="ChEBI" id="CHEBI:83905"/>
        <dbReference type="ChEBI" id="CHEBI:456216"/>
        <dbReference type="EC" id="6.3.2.10"/>
    </reaction>
</comment>
<keyword evidence="5 10" id="KW-0067">ATP-binding</keyword>
<dbReference type="InterPro" id="IPR004101">
    <property type="entry name" value="Mur_ligase_C"/>
</dbReference>
<dbReference type="SUPFAM" id="SSF63418">
    <property type="entry name" value="MurE/MurF N-terminal domain"/>
    <property type="match status" value="1"/>
</dbReference>
<evidence type="ECO:0000259" key="12">
    <source>
        <dbReference type="Pfam" id="PF01225"/>
    </source>
</evidence>
<dbReference type="Pfam" id="PF01225">
    <property type="entry name" value="Mur_ligase"/>
    <property type="match status" value="1"/>
</dbReference>
<dbReference type="InterPro" id="IPR051046">
    <property type="entry name" value="MurCDEF_CellWall_CoF430Synth"/>
</dbReference>
<dbReference type="Gene3D" id="3.40.1190.10">
    <property type="entry name" value="Mur-like, catalytic domain"/>
    <property type="match status" value="1"/>
</dbReference>
<dbReference type="SUPFAM" id="SSF53244">
    <property type="entry name" value="MurD-like peptide ligases, peptide-binding domain"/>
    <property type="match status" value="1"/>
</dbReference>
<evidence type="ECO:0000256" key="5">
    <source>
        <dbReference type="ARBA" id="ARBA00022840"/>
    </source>
</evidence>
<accession>A0A8I2GUM4</accession>
<comment type="similarity">
    <text evidence="10">Belongs to the MurCDEF family. MurF subfamily.</text>
</comment>
<evidence type="ECO:0000313" key="15">
    <source>
        <dbReference type="EMBL" id="NKM49580.1"/>
    </source>
</evidence>
<feature type="domain" description="Mur ligase C-terminal" evidence="13">
    <location>
        <begin position="336"/>
        <end position="451"/>
    </location>
</feature>
<evidence type="ECO:0000313" key="16">
    <source>
        <dbReference type="Proteomes" id="UP000662259"/>
    </source>
</evidence>
<dbReference type="EMBL" id="WIEZ01000024">
    <property type="protein sequence ID" value="NKM49580.1"/>
    <property type="molecule type" value="Genomic_DNA"/>
</dbReference>
<dbReference type="InterPro" id="IPR013221">
    <property type="entry name" value="Mur_ligase_cen"/>
</dbReference>
<evidence type="ECO:0000256" key="7">
    <source>
        <dbReference type="ARBA" id="ARBA00022984"/>
    </source>
</evidence>
<keyword evidence="7 10" id="KW-0573">Peptidoglycan synthesis</keyword>
<feature type="domain" description="Mur ligase central" evidence="14">
    <location>
        <begin position="112"/>
        <end position="301"/>
    </location>
</feature>
<dbReference type="UniPathway" id="UPA00219"/>
<evidence type="ECO:0000259" key="13">
    <source>
        <dbReference type="Pfam" id="PF02875"/>
    </source>
</evidence>
<evidence type="ECO:0000256" key="2">
    <source>
        <dbReference type="ARBA" id="ARBA00022598"/>
    </source>
</evidence>
<dbReference type="GO" id="GO:0047480">
    <property type="term" value="F:UDP-N-acetylmuramoyl-tripeptide-D-alanyl-D-alanine ligase activity"/>
    <property type="evidence" value="ECO:0007669"/>
    <property type="project" value="UniProtKB-UniRule"/>
</dbReference>
<dbReference type="NCBIfam" id="NF010693">
    <property type="entry name" value="PRK14093.1"/>
    <property type="match status" value="1"/>
</dbReference>
<evidence type="ECO:0000256" key="9">
    <source>
        <dbReference type="ARBA" id="ARBA00023316"/>
    </source>
</evidence>
<dbReference type="GO" id="GO:0005737">
    <property type="term" value="C:cytoplasm"/>
    <property type="evidence" value="ECO:0007669"/>
    <property type="project" value="UniProtKB-SubCell"/>
</dbReference>
<evidence type="ECO:0000256" key="8">
    <source>
        <dbReference type="ARBA" id="ARBA00023306"/>
    </source>
</evidence>
<evidence type="ECO:0000256" key="3">
    <source>
        <dbReference type="ARBA" id="ARBA00022618"/>
    </source>
</evidence>